<dbReference type="Gene3D" id="1.20.1250.20">
    <property type="entry name" value="MFS general substrate transporter like domains"/>
    <property type="match status" value="1"/>
</dbReference>
<evidence type="ECO:0000313" key="3">
    <source>
        <dbReference type="EMBL" id="KAK4419908.1"/>
    </source>
</evidence>
<protein>
    <submittedName>
        <fullName evidence="3">Protein NRT1/ PTR FAMILY 6.2</fullName>
    </submittedName>
</protein>
<comment type="caution">
    <text evidence="3">The sequence shown here is derived from an EMBL/GenBank/DDBJ whole genome shotgun (WGS) entry which is preliminary data.</text>
</comment>
<proteinExistence type="inferred from homology"/>
<keyword evidence="4" id="KW-1185">Reference proteome</keyword>
<gene>
    <name evidence="3" type="ORF">Salat_2403700</name>
</gene>
<comment type="similarity">
    <text evidence="1">Belongs to the major facilitator superfamily. Phosphate:H(+) symporter (TC 2.A.1.9) family.</text>
</comment>
<evidence type="ECO:0000256" key="1">
    <source>
        <dbReference type="ARBA" id="ARBA00044504"/>
    </source>
</evidence>
<feature type="transmembrane region" description="Helical" evidence="2">
    <location>
        <begin position="96"/>
        <end position="116"/>
    </location>
</feature>
<dbReference type="AlphaFoldDB" id="A0AAE1XYN7"/>
<dbReference type="Proteomes" id="UP001293254">
    <property type="component" value="Unassembled WGS sequence"/>
</dbReference>
<keyword evidence="2" id="KW-1133">Transmembrane helix</keyword>
<name>A0AAE1XYN7_9LAMI</name>
<evidence type="ECO:0000313" key="4">
    <source>
        <dbReference type="Proteomes" id="UP001293254"/>
    </source>
</evidence>
<dbReference type="InterPro" id="IPR036259">
    <property type="entry name" value="MFS_trans_sf"/>
</dbReference>
<feature type="transmembrane region" description="Helical" evidence="2">
    <location>
        <begin position="136"/>
        <end position="158"/>
    </location>
</feature>
<accession>A0AAE1XYN7</accession>
<evidence type="ECO:0000256" key="2">
    <source>
        <dbReference type="SAM" id="Phobius"/>
    </source>
</evidence>
<reference evidence="3" key="1">
    <citation type="submission" date="2020-06" db="EMBL/GenBank/DDBJ databases">
        <authorList>
            <person name="Li T."/>
            <person name="Hu X."/>
            <person name="Zhang T."/>
            <person name="Song X."/>
            <person name="Zhang H."/>
            <person name="Dai N."/>
            <person name="Sheng W."/>
            <person name="Hou X."/>
            <person name="Wei L."/>
        </authorList>
    </citation>
    <scope>NUCLEOTIDE SEQUENCE</scope>
    <source>
        <strain evidence="3">3651</strain>
        <tissue evidence="3">Leaf</tissue>
    </source>
</reference>
<feature type="transmembrane region" description="Helical" evidence="2">
    <location>
        <begin position="55"/>
        <end position="75"/>
    </location>
</feature>
<keyword evidence="2" id="KW-0812">Transmembrane</keyword>
<organism evidence="3 4">
    <name type="scientific">Sesamum alatum</name>
    <dbReference type="NCBI Taxonomy" id="300844"/>
    <lineage>
        <taxon>Eukaryota</taxon>
        <taxon>Viridiplantae</taxon>
        <taxon>Streptophyta</taxon>
        <taxon>Embryophyta</taxon>
        <taxon>Tracheophyta</taxon>
        <taxon>Spermatophyta</taxon>
        <taxon>Magnoliopsida</taxon>
        <taxon>eudicotyledons</taxon>
        <taxon>Gunneridae</taxon>
        <taxon>Pentapetalae</taxon>
        <taxon>asterids</taxon>
        <taxon>lamiids</taxon>
        <taxon>Lamiales</taxon>
        <taxon>Pedaliaceae</taxon>
        <taxon>Sesamum</taxon>
    </lineage>
</organism>
<dbReference type="EMBL" id="JACGWO010000009">
    <property type="protein sequence ID" value="KAK4419908.1"/>
    <property type="molecule type" value="Genomic_DNA"/>
</dbReference>
<sequence length="159" mass="17622">MIHTFGRVFVLIRFHQFTENRDTDRLSPVHTGHGCSSEASSSQCKGNTAMQPQSAFLLILQFLLQMGCGEAFIYTGQLDFFITQSPKGMKIMRTGLLLFLTGLSLSSLLVSIAKKVTPTAGAGGQNQQRDGALDCFYGLLAILSSIKFWLFLLCAKWYR</sequence>
<reference evidence="3" key="2">
    <citation type="journal article" date="2024" name="Plant">
        <title>Genomic evolution and insights into agronomic trait innovations of Sesamum species.</title>
        <authorList>
            <person name="Miao H."/>
            <person name="Wang L."/>
            <person name="Qu L."/>
            <person name="Liu H."/>
            <person name="Sun Y."/>
            <person name="Le M."/>
            <person name="Wang Q."/>
            <person name="Wei S."/>
            <person name="Zheng Y."/>
            <person name="Lin W."/>
            <person name="Duan Y."/>
            <person name="Cao H."/>
            <person name="Xiong S."/>
            <person name="Wang X."/>
            <person name="Wei L."/>
            <person name="Li C."/>
            <person name="Ma Q."/>
            <person name="Ju M."/>
            <person name="Zhao R."/>
            <person name="Li G."/>
            <person name="Mu C."/>
            <person name="Tian Q."/>
            <person name="Mei H."/>
            <person name="Zhang T."/>
            <person name="Gao T."/>
            <person name="Zhang H."/>
        </authorList>
    </citation>
    <scope>NUCLEOTIDE SEQUENCE</scope>
    <source>
        <strain evidence="3">3651</strain>
    </source>
</reference>
<dbReference type="PANTHER" id="PTHR11654">
    <property type="entry name" value="OLIGOPEPTIDE TRANSPORTER-RELATED"/>
    <property type="match status" value="1"/>
</dbReference>
<keyword evidence="2" id="KW-0472">Membrane</keyword>